<name>A0A8B2P2J6_9HYPH</name>
<reference evidence="3 4" key="1">
    <citation type="submission" date="2018-05" db="EMBL/GenBank/DDBJ databases">
        <title>Acuticoccus sediminis sp. nov., isolated from deep-sea sediment of Indian Ocean.</title>
        <authorList>
            <person name="Liu X."/>
            <person name="Lai Q."/>
            <person name="Du Y."/>
            <person name="Sun F."/>
            <person name="Zhang X."/>
            <person name="Wang S."/>
            <person name="Shao Z."/>
        </authorList>
    </citation>
    <scope>NUCLEOTIDE SEQUENCE [LARGE SCALE GENOMIC DNA]</scope>
    <source>
        <strain evidence="3 4">PTG4-2</strain>
    </source>
</reference>
<dbReference type="InterPro" id="IPR057326">
    <property type="entry name" value="KR_dom"/>
</dbReference>
<dbReference type="InterPro" id="IPR002347">
    <property type="entry name" value="SDR_fam"/>
</dbReference>
<proteinExistence type="inferred from homology"/>
<comment type="similarity">
    <text evidence="1">Belongs to the short-chain dehydrogenases/reductases (SDR) family.</text>
</comment>
<evidence type="ECO:0000313" key="3">
    <source>
        <dbReference type="EMBL" id="RAI04164.1"/>
    </source>
</evidence>
<dbReference type="InterPro" id="IPR020904">
    <property type="entry name" value="Sc_DH/Rdtase_CS"/>
</dbReference>
<dbReference type="OrthoDB" id="9796652at2"/>
<comment type="caution">
    <text evidence="3">The sequence shown here is derived from an EMBL/GenBank/DDBJ whole genome shotgun (WGS) entry which is preliminary data.</text>
</comment>
<dbReference type="PROSITE" id="PS00061">
    <property type="entry name" value="ADH_SHORT"/>
    <property type="match status" value="1"/>
</dbReference>
<feature type="domain" description="Ketoreductase" evidence="2">
    <location>
        <begin position="8"/>
        <end position="148"/>
    </location>
</feature>
<accession>A0A8B2P2J6</accession>
<dbReference type="SUPFAM" id="SSF51735">
    <property type="entry name" value="NAD(P)-binding Rossmann-fold domains"/>
    <property type="match status" value="1"/>
</dbReference>
<dbReference type="EMBL" id="QHHQ01000001">
    <property type="protein sequence ID" value="RAI04164.1"/>
    <property type="molecule type" value="Genomic_DNA"/>
</dbReference>
<dbReference type="Pfam" id="PF13561">
    <property type="entry name" value="adh_short_C2"/>
    <property type="match status" value="1"/>
</dbReference>
<dbReference type="InterPro" id="IPR036291">
    <property type="entry name" value="NAD(P)-bd_dom_sf"/>
</dbReference>
<dbReference type="SMART" id="SM00822">
    <property type="entry name" value="PKS_KR"/>
    <property type="match status" value="1"/>
</dbReference>
<evidence type="ECO:0000259" key="2">
    <source>
        <dbReference type="SMART" id="SM00822"/>
    </source>
</evidence>
<organism evidence="3 4">
    <name type="scientific">Acuticoccus sediminis</name>
    <dbReference type="NCBI Taxonomy" id="2184697"/>
    <lineage>
        <taxon>Bacteria</taxon>
        <taxon>Pseudomonadati</taxon>
        <taxon>Pseudomonadota</taxon>
        <taxon>Alphaproteobacteria</taxon>
        <taxon>Hyphomicrobiales</taxon>
        <taxon>Amorphaceae</taxon>
        <taxon>Acuticoccus</taxon>
    </lineage>
</organism>
<dbReference type="PRINTS" id="PR00080">
    <property type="entry name" value="SDRFAMILY"/>
</dbReference>
<dbReference type="Proteomes" id="UP000249590">
    <property type="component" value="Unassembled WGS sequence"/>
</dbReference>
<dbReference type="GO" id="GO:0016616">
    <property type="term" value="F:oxidoreductase activity, acting on the CH-OH group of donors, NAD or NADP as acceptor"/>
    <property type="evidence" value="ECO:0007669"/>
    <property type="project" value="TreeGrafter"/>
</dbReference>
<sequence length="253" mass="26097">MELSLEGKVALVTGASSGLGANFAKALARSGASLVLAARRLDRLEALRDELATLGTTVGVVAMDVTDTASIAAGLDAAASELGTIDVVVNNAGVSTAQPALDVSDEDWSFVIDTNLTGCFTVAREAAQRLKTAQHGGSIINIASITGLRPAGALVHYASAKAGLIHMTKVLALEWARYGIRVNAICPGYIETDINREFFATDAGAALVRRIPQRRLGQPDDLSGALCLLASDASAYMTGSVISIDGGHLCSSL</sequence>
<dbReference type="PANTHER" id="PTHR42760:SF135">
    <property type="entry name" value="BLL7886 PROTEIN"/>
    <property type="match status" value="1"/>
</dbReference>
<evidence type="ECO:0000313" key="4">
    <source>
        <dbReference type="Proteomes" id="UP000249590"/>
    </source>
</evidence>
<dbReference type="NCBIfam" id="NF005559">
    <property type="entry name" value="PRK07231.1"/>
    <property type="match status" value="1"/>
</dbReference>
<dbReference type="PRINTS" id="PR00081">
    <property type="entry name" value="GDHRDH"/>
</dbReference>
<evidence type="ECO:0000256" key="1">
    <source>
        <dbReference type="ARBA" id="ARBA00006484"/>
    </source>
</evidence>
<dbReference type="AlphaFoldDB" id="A0A8B2P2J6"/>
<dbReference type="PANTHER" id="PTHR42760">
    <property type="entry name" value="SHORT-CHAIN DEHYDROGENASES/REDUCTASES FAMILY MEMBER"/>
    <property type="match status" value="1"/>
</dbReference>
<gene>
    <name evidence="3" type="ORF">DLJ53_06865</name>
</gene>
<dbReference type="CDD" id="cd05233">
    <property type="entry name" value="SDR_c"/>
    <property type="match status" value="1"/>
</dbReference>
<keyword evidence="4" id="KW-1185">Reference proteome</keyword>
<dbReference type="GO" id="GO:0030497">
    <property type="term" value="P:fatty acid elongation"/>
    <property type="evidence" value="ECO:0007669"/>
    <property type="project" value="TreeGrafter"/>
</dbReference>
<dbReference type="Gene3D" id="3.40.50.720">
    <property type="entry name" value="NAD(P)-binding Rossmann-like Domain"/>
    <property type="match status" value="1"/>
</dbReference>
<protein>
    <submittedName>
        <fullName evidence="3">2-deoxy-D-gluconate 3-dehydrogenase</fullName>
    </submittedName>
</protein>
<dbReference type="FunFam" id="3.40.50.720:FF:000084">
    <property type="entry name" value="Short-chain dehydrogenase reductase"/>
    <property type="match status" value="1"/>
</dbReference>
<dbReference type="RefSeq" id="WP_111343410.1">
    <property type="nucleotide sequence ID" value="NZ_JAIWKD010000001.1"/>
</dbReference>